<dbReference type="PANTHER" id="PTHR31438">
    <property type="entry name" value="LYSINE N-ACYLTRANSFERASE C17G9.06C-RELATED"/>
    <property type="match status" value="1"/>
</dbReference>
<dbReference type="SUPFAM" id="SSF55811">
    <property type="entry name" value="Nudix"/>
    <property type="match status" value="1"/>
</dbReference>
<evidence type="ECO:0000256" key="2">
    <source>
        <dbReference type="ARBA" id="ARBA00023251"/>
    </source>
</evidence>
<dbReference type="Gene3D" id="3.40.630.30">
    <property type="match status" value="1"/>
</dbReference>
<keyword evidence="5" id="KW-0808">Transferase</keyword>
<dbReference type="PROSITE" id="PS00893">
    <property type="entry name" value="NUDIX_BOX"/>
    <property type="match status" value="1"/>
</dbReference>
<dbReference type="GO" id="GO:0016787">
    <property type="term" value="F:hydrolase activity"/>
    <property type="evidence" value="ECO:0007669"/>
    <property type="project" value="UniProtKB-KW"/>
</dbReference>
<keyword evidence="2" id="KW-0046">Antibiotic resistance</keyword>
<reference evidence="5 6" key="1">
    <citation type="submission" date="2017-07" db="EMBL/GenBank/DDBJ databases">
        <title>Genome sequencing and assembly of Paenibacillus rigui.</title>
        <authorList>
            <person name="Mayilraj S."/>
        </authorList>
    </citation>
    <scope>NUCLEOTIDE SEQUENCE [LARGE SCALE GENOMIC DNA]</scope>
    <source>
        <strain evidence="5 6">JCM 16352</strain>
    </source>
</reference>
<evidence type="ECO:0000259" key="3">
    <source>
        <dbReference type="PROSITE" id="PS51186"/>
    </source>
</evidence>
<dbReference type="Proteomes" id="UP000215509">
    <property type="component" value="Unassembled WGS sequence"/>
</dbReference>
<feature type="domain" description="N-acetyltransferase" evidence="3">
    <location>
        <begin position="143"/>
        <end position="316"/>
    </location>
</feature>
<dbReference type="SUPFAM" id="SSF55729">
    <property type="entry name" value="Acyl-CoA N-acyltransferases (Nat)"/>
    <property type="match status" value="1"/>
</dbReference>
<dbReference type="InterPro" id="IPR020084">
    <property type="entry name" value="NUDIX_hydrolase_CS"/>
</dbReference>
<dbReference type="InterPro" id="IPR000086">
    <property type="entry name" value="NUDIX_hydrolase_dom"/>
</dbReference>
<comment type="caution">
    <text evidence="5">The sequence shown here is derived from an EMBL/GenBank/DDBJ whole genome shotgun (WGS) entry which is preliminary data.</text>
</comment>
<dbReference type="PANTHER" id="PTHR31438:SF1">
    <property type="entry name" value="LYSINE N-ACYLTRANSFERASE C17G9.06C-RELATED"/>
    <property type="match status" value="1"/>
</dbReference>
<name>A0A229UHH4_9BACL</name>
<dbReference type="InterPro" id="IPR015797">
    <property type="entry name" value="NUDIX_hydrolase-like_dom_sf"/>
</dbReference>
<keyword evidence="6" id="KW-1185">Reference proteome</keyword>
<protein>
    <submittedName>
        <fullName evidence="5">GCN5 family acetyltransferase</fullName>
    </submittedName>
</protein>
<dbReference type="CDD" id="cd02883">
    <property type="entry name" value="NUDIX_Hydrolase"/>
    <property type="match status" value="1"/>
</dbReference>
<dbReference type="EMBL" id="NMQW01000056">
    <property type="protein sequence ID" value="OXM82866.1"/>
    <property type="molecule type" value="Genomic_DNA"/>
</dbReference>
<proteinExistence type="predicted"/>
<dbReference type="PROSITE" id="PS51186">
    <property type="entry name" value="GNAT"/>
    <property type="match status" value="1"/>
</dbReference>
<accession>A0A229UHH4</accession>
<dbReference type="Pfam" id="PF00293">
    <property type="entry name" value="NUDIX"/>
    <property type="match status" value="1"/>
</dbReference>
<feature type="domain" description="Nudix hydrolase" evidence="4">
    <location>
        <begin position="1"/>
        <end position="129"/>
    </location>
</feature>
<dbReference type="GO" id="GO:0046677">
    <property type="term" value="P:response to antibiotic"/>
    <property type="evidence" value="ECO:0007669"/>
    <property type="project" value="UniProtKB-KW"/>
</dbReference>
<gene>
    <name evidence="5" type="ORF">CF651_28830</name>
</gene>
<dbReference type="CDD" id="cd04301">
    <property type="entry name" value="NAT_SF"/>
    <property type="match status" value="1"/>
</dbReference>
<dbReference type="Gene3D" id="3.90.79.10">
    <property type="entry name" value="Nucleoside Triphosphate Pyrophosphohydrolase"/>
    <property type="match status" value="1"/>
</dbReference>
<dbReference type="AlphaFoldDB" id="A0A229UHH4"/>
<evidence type="ECO:0000313" key="6">
    <source>
        <dbReference type="Proteomes" id="UP000215509"/>
    </source>
</evidence>
<organism evidence="5 6">
    <name type="scientific">Paenibacillus rigui</name>
    <dbReference type="NCBI Taxonomy" id="554312"/>
    <lineage>
        <taxon>Bacteria</taxon>
        <taxon>Bacillati</taxon>
        <taxon>Bacillota</taxon>
        <taxon>Bacilli</taxon>
        <taxon>Bacillales</taxon>
        <taxon>Paenibacillaceae</taxon>
        <taxon>Paenibacillus</taxon>
    </lineage>
</organism>
<dbReference type="GO" id="GO:0016410">
    <property type="term" value="F:N-acyltransferase activity"/>
    <property type="evidence" value="ECO:0007669"/>
    <property type="project" value="TreeGrafter"/>
</dbReference>
<sequence>MWRGAAAMCINEKRELLMILQGRPDEEKRWSVPSGEANDDETYEACCAREVWEETGYEAGVGRFLHEKGGVSRGILYKVKYYEIDIIGGTPTLHDPDELICDIAWKSAEDIGKLDLTYPEDRPFLLEYVATGTSGILYRSNPLTVRKLVPGDAKLLFTWMNEPEVLQFYGGRDQAHTMERVQEQFYPEEDVLFRCIVEYDGKPIGYIQYDLLDEEGMQYYGLADASAIERIFGMDQFIGEPAYWNRGIGQHLMSSMLRHLAEQHQADRVVMDPQAWNERAIACYEKSGFRKVKLLPEQEWHEGAKRDCWLMEWRQDDLEATDAKK</sequence>
<keyword evidence="1" id="KW-0378">Hydrolase</keyword>
<evidence type="ECO:0000259" key="4">
    <source>
        <dbReference type="PROSITE" id="PS51462"/>
    </source>
</evidence>
<evidence type="ECO:0000313" key="5">
    <source>
        <dbReference type="EMBL" id="OXM82866.1"/>
    </source>
</evidence>
<dbReference type="PROSITE" id="PS51462">
    <property type="entry name" value="NUDIX"/>
    <property type="match status" value="1"/>
</dbReference>
<dbReference type="OrthoDB" id="9795206at2"/>
<evidence type="ECO:0000256" key="1">
    <source>
        <dbReference type="ARBA" id="ARBA00022801"/>
    </source>
</evidence>
<dbReference type="Pfam" id="PF13523">
    <property type="entry name" value="Acetyltransf_8"/>
    <property type="match status" value="1"/>
</dbReference>
<dbReference type="InterPro" id="IPR016181">
    <property type="entry name" value="Acyl_CoA_acyltransferase"/>
</dbReference>
<dbReference type="InterPro" id="IPR000182">
    <property type="entry name" value="GNAT_dom"/>
</dbReference>